<organism evidence="1 2">
    <name type="scientific">Bacteriovorax antarcticus</name>
    <dbReference type="NCBI Taxonomy" id="3088717"/>
    <lineage>
        <taxon>Bacteria</taxon>
        <taxon>Pseudomonadati</taxon>
        <taxon>Bdellovibrionota</taxon>
        <taxon>Bacteriovoracia</taxon>
        <taxon>Bacteriovoracales</taxon>
        <taxon>Bacteriovoracaceae</taxon>
        <taxon>Bacteriovorax</taxon>
    </lineage>
</organism>
<evidence type="ECO:0000313" key="1">
    <source>
        <dbReference type="EMBL" id="MEA9357097.1"/>
    </source>
</evidence>
<protein>
    <recommendedName>
        <fullName evidence="3">DUF5723 domain-containing protein</fullName>
    </recommendedName>
</protein>
<dbReference type="EMBL" id="JAYGJQ010000002">
    <property type="protein sequence ID" value="MEA9357097.1"/>
    <property type="molecule type" value="Genomic_DNA"/>
</dbReference>
<name>A0ABU5VVL7_9BACT</name>
<reference evidence="1 2" key="1">
    <citation type="submission" date="2023-11" db="EMBL/GenBank/DDBJ databases">
        <title>A Novel Polar Bacteriovorax (B. antarcticus) Isolated from the Biocrust in Antarctica.</title>
        <authorList>
            <person name="Mun W."/>
            <person name="Choi S.Y."/>
            <person name="Mitchell R.J."/>
        </authorList>
    </citation>
    <scope>NUCLEOTIDE SEQUENCE [LARGE SCALE GENOMIC DNA]</scope>
    <source>
        <strain evidence="1 2">PP10</strain>
    </source>
</reference>
<comment type="caution">
    <text evidence="1">The sequence shown here is derived from an EMBL/GenBank/DDBJ whole genome shotgun (WGS) entry which is preliminary data.</text>
</comment>
<dbReference type="Proteomes" id="UP001302274">
    <property type="component" value="Unassembled WGS sequence"/>
</dbReference>
<proteinExistence type="predicted"/>
<sequence length="381" mass="41953">MKKTFLILFILLSNTEVFSQEIGYIGRSPRAQLMGDAYTAIADDEYTLFYNPASLGRNKGVSLTPINPSLGGTNAIKDTDRFKDFPKSDPSAIADRILNYPVSLQASVFPGLKMAGFGMSLFASSKTNMVLRNAIHPILDVDYRYDRGFIAGYAHNIGSGAFASRIKKSAKQKIVTGQRVSFGIAVKHINREGMSDQYDLFGTTLLNKINSGSTSMSDLKEALGYSKGKAWGVDLGTEYAYARGRGLFTAGFSILDIGDTRFKKTEGIGEVPNQAMSINTGIAYKEDFGLFDYTLSADLRPLNSTEAFARKFHFGSEFSFPLITLNAGWSEGYVSYGGSVKLWPVKLTAGFYGIEVGSKFREQEAKRFIVYISLFDFSFDI</sequence>
<keyword evidence="2" id="KW-1185">Reference proteome</keyword>
<evidence type="ECO:0008006" key="3">
    <source>
        <dbReference type="Google" id="ProtNLM"/>
    </source>
</evidence>
<dbReference type="Gene3D" id="2.40.160.60">
    <property type="entry name" value="Outer membrane protein transport protein (OMPP1/FadL/TodX)"/>
    <property type="match status" value="1"/>
</dbReference>
<dbReference type="RefSeq" id="WP_323576991.1">
    <property type="nucleotide sequence ID" value="NZ_JAYGJQ010000002.1"/>
</dbReference>
<accession>A0ABU5VVL7</accession>
<gene>
    <name evidence="1" type="ORF">SHI21_12805</name>
</gene>
<evidence type="ECO:0000313" key="2">
    <source>
        <dbReference type="Proteomes" id="UP001302274"/>
    </source>
</evidence>